<dbReference type="AlphaFoldDB" id="A0A843YK49"/>
<gene>
    <name evidence="1" type="ORF">GEV47_03570</name>
</gene>
<dbReference type="Proteomes" id="UP000451565">
    <property type="component" value="Unassembled WGS sequence"/>
</dbReference>
<organism evidence="1 2">
    <name type="scientific">Glaciimonas soli</name>
    <dbReference type="NCBI Taxonomy" id="2590999"/>
    <lineage>
        <taxon>Bacteria</taxon>
        <taxon>Pseudomonadati</taxon>
        <taxon>Pseudomonadota</taxon>
        <taxon>Betaproteobacteria</taxon>
        <taxon>Burkholderiales</taxon>
        <taxon>Oxalobacteraceae</taxon>
        <taxon>Glaciimonas</taxon>
    </lineage>
</organism>
<comment type="caution">
    <text evidence="1">The sequence shown here is derived from an EMBL/GenBank/DDBJ whole genome shotgun (WGS) entry which is preliminary data.</text>
</comment>
<protein>
    <submittedName>
        <fullName evidence="1">SlyX protein</fullName>
    </submittedName>
</protein>
<keyword evidence="2" id="KW-1185">Reference proteome</keyword>
<evidence type="ECO:0000313" key="2">
    <source>
        <dbReference type="Proteomes" id="UP000451565"/>
    </source>
</evidence>
<dbReference type="EMBL" id="WINI01000001">
    <property type="protein sequence ID" value="MQQ99764.1"/>
    <property type="molecule type" value="Genomic_DNA"/>
</dbReference>
<sequence length="67" mass="7653">MENRLIAIEIKVSRQEDLLDELNKLVYLQQKKIDQLETMCAALARHIKGMADNANAGGLPHERPPHY</sequence>
<dbReference type="Pfam" id="PF04102">
    <property type="entry name" value="SlyX"/>
    <property type="match status" value="1"/>
</dbReference>
<dbReference type="PANTHER" id="PTHR36508">
    <property type="entry name" value="PROTEIN SLYX"/>
    <property type="match status" value="1"/>
</dbReference>
<accession>A0A843YK49</accession>
<dbReference type="RefSeq" id="WP_322741533.1">
    <property type="nucleotide sequence ID" value="NZ_WINI01000001.1"/>
</dbReference>
<dbReference type="InterPro" id="IPR007236">
    <property type="entry name" value="SlyX"/>
</dbReference>
<name>A0A843YK49_9BURK</name>
<reference evidence="1 2" key="1">
    <citation type="submission" date="2019-10" db="EMBL/GenBank/DDBJ databases">
        <title>Glaciimonas soli sp. nov., a psychrophilic bacterium isolated from the forest soil of a high elevation mountain in Taiwan.</title>
        <authorList>
            <person name="Wang L.-T."/>
            <person name="Shieh W.Y."/>
        </authorList>
    </citation>
    <scope>NUCLEOTIDE SEQUENCE [LARGE SCALE GENOMIC DNA]</scope>
    <source>
        <strain evidence="1 2">GS1</strain>
    </source>
</reference>
<dbReference type="Gene3D" id="1.20.5.300">
    <property type="match status" value="1"/>
</dbReference>
<dbReference type="PANTHER" id="PTHR36508:SF1">
    <property type="entry name" value="PROTEIN SLYX"/>
    <property type="match status" value="1"/>
</dbReference>
<proteinExistence type="predicted"/>
<evidence type="ECO:0000313" key="1">
    <source>
        <dbReference type="EMBL" id="MQQ99764.1"/>
    </source>
</evidence>